<name>A0A284RSS5_ARMOS</name>
<keyword evidence="2" id="KW-1185">Reference proteome</keyword>
<evidence type="ECO:0000313" key="1">
    <source>
        <dbReference type="EMBL" id="SJL11806.1"/>
    </source>
</evidence>
<proteinExistence type="predicted"/>
<reference evidence="2" key="1">
    <citation type="journal article" date="2017" name="Nat. Ecol. Evol.">
        <title>Genome expansion and lineage-specific genetic innovations in the forest pathogenic fungi Armillaria.</title>
        <authorList>
            <person name="Sipos G."/>
            <person name="Prasanna A.N."/>
            <person name="Walter M.C."/>
            <person name="O'Connor E."/>
            <person name="Balint B."/>
            <person name="Krizsan K."/>
            <person name="Kiss B."/>
            <person name="Hess J."/>
            <person name="Varga T."/>
            <person name="Slot J."/>
            <person name="Riley R."/>
            <person name="Boka B."/>
            <person name="Rigling D."/>
            <person name="Barry K."/>
            <person name="Lee J."/>
            <person name="Mihaltcheva S."/>
            <person name="LaButti K."/>
            <person name="Lipzen A."/>
            <person name="Waldron R."/>
            <person name="Moloney N.M."/>
            <person name="Sperisen C."/>
            <person name="Kredics L."/>
            <person name="Vagvoelgyi C."/>
            <person name="Patrignani A."/>
            <person name="Fitzpatrick D."/>
            <person name="Nagy I."/>
            <person name="Doyle S."/>
            <person name="Anderson J.B."/>
            <person name="Grigoriev I.V."/>
            <person name="Gueldener U."/>
            <person name="Muensterkoetter M."/>
            <person name="Nagy L.G."/>
        </authorList>
    </citation>
    <scope>NUCLEOTIDE SEQUENCE [LARGE SCALE GENOMIC DNA]</scope>
    <source>
        <strain evidence="2">C18/9</strain>
    </source>
</reference>
<accession>A0A284RSS5</accession>
<protein>
    <submittedName>
        <fullName evidence="1">Uncharacterized protein</fullName>
    </submittedName>
</protein>
<evidence type="ECO:0000313" key="2">
    <source>
        <dbReference type="Proteomes" id="UP000219338"/>
    </source>
</evidence>
<sequence>MFATFRGGISMTTYMKKATDSTESTGCSPPVNGKKYGPVIHPWNESVPVFDCRGTFQLMKYHKCPPDNEDPEIGSFITVIFTLGRFKEGDIFVVSPNIQVVLRLGDQKDHTVEEGTVPKYIWVMKPFGVTGPDIVYAESEEVAAEGESDKDDETPFV</sequence>
<organism evidence="1 2">
    <name type="scientific">Armillaria ostoyae</name>
    <name type="common">Armillaria root rot fungus</name>
    <dbReference type="NCBI Taxonomy" id="47428"/>
    <lineage>
        <taxon>Eukaryota</taxon>
        <taxon>Fungi</taxon>
        <taxon>Dikarya</taxon>
        <taxon>Basidiomycota</taxon>
        <taxon>Agaricomycotina</taxon>
        <taxon>Agaricomycetes</taxon>
        <taxon>Agaricomycetidae</taxon>
        <taxon>Agaricales</taxon>
        <taxon>Marasmiineae</taxon>
        <taxon>Physalacriaceae</taxon>
        <taxon>Armillaria</taxon>
    </lineage>
</organism>
<dbReference type="Proteomes" id="UP000219338">
    <property type="component" value="Unassembled WGS sequence"/>
</dbReference>
<dbReference type="AlphaFoldDB" id="A0A284RSS5"/>
<dbReference type="OrthoDB" id="3043907at2759"/>
<gene>
    <name evidence="1" type="ORF">ARMOST_15216</name>
</gene>
<dbReference type="EMBL" id="FUEG01000015">
    <property type="protein sequence ID" value="SJL11806.1"/>
    <property type="molecule type" value="Genomic_DNA"/>
</dbReference>